<accession>A0AA36EV85</accession>
<dbReference type="InterPro" id="IPR051476">
    <property type="entry name" value="Bac_ResReg_Asp_Phosphatase"/>
</dbReference>
<dbReference type="Gene3D" id="1.25.40.10">
    <property type="entry name" value="Tetratricopeptide repeat domain"/>
    <property type="match status" value="1"/>
</dbReference>
<dbReference type="SMART" id="SM00028">
    <property type="entry name" value="TPR"/>
    <property type="match status" value="4"/>
</dbReference>
<organism evidence="7 8">
    <name type="scientific">Octopus vulgaris</name>
    <name type="common">Common octopus</name>
    <dbReference type="NCBI Taxonomy" id="6645"/>
    <lineage>
        <taxon>Eukaryota</taxon>
        <taxon>Metazoa</taxon>
        <taxon>Spiralia</taxon>
        <taxon>Lophotrochozoa</taxon>
        <taxon>Mollusca</taxon>
        <taxon>Cephalopoda</taxon>
        <taxon>Coleoidea</taxon>
        <taxon>Octopodiformes</taxon>
        <taxon>Octopoda</taxon>
        <taxon>Incirrata</taxon>
        <taxon>Octopodidae</taxon>
        <taxon>Octopus</taxon>
    </lineage>
</organism>
<dbReference type="InterPro" id="IPR027850">
    <property type="entry name" value="DUF4504"/>
</dbReference>
<dbReference type="PANTHER" id="PTHR46630:SF1">
    <property type="entry name" value="TETRATRICOPEPTIDE REPEAT PROTEIN 29"/>
    <property type="match status" value="1"/>
</dbReference>
<dbReference type="AlphaFoldDB" id="A0AA36EV85"/>
<evidence type="ECO:0000313" key="7">
    <source>
        <dbReference type="EMBL" id="CAI9715446.1"/>
    </source>
</evidence>
<dbReference type="InterPro" id="IPR011990">
    <property type="entry name" value="TPR-like_helical_dom_sf"/>
</dbReference>
<dbReference type="Proteomes" id="UP001162480">
    <property type="component" value="Chromosome 1"/>
</dbReference>
<dbReference type="GO" id="GO:0005929">
    <property type="term" value="C:cilium"/>
    <property type="evidence" value="ECO:0007669"/>
    <property type="project" value="TreeGrafter"/>
</dbReference>
<evidence type="ECO:0000256" key="3">
    <source>
        <dbReference type="ARBA" id="ARBA00022737"/>
    </source>
</evidence>
<proteinExistence type="predicted"/>
<gene>
    <name evidence="7" type="ORF">OCTVUL_1B013017</name>
</gene>
<dbReference type="GO" id="GO:0003341">
    <property type="term" value="P:cilium movement"/>
    <property type="evidence" value="ECO:0007669"/>
    <property type="project" value="TreeGrafter"/>
</dbReference>
<comment type="function">
    <text evidence="6">Axonemal protein which is implicated in axonemal and/or peri-axonemal structure assembly and regulates flagellum assembly and beating and therefore sperm motility.</text>
</comment>
<evidence type="ECO:0000256" key="1">
    <source>
        <dbReference type="ARBA" id="ARBA00004496"/>
    </source>
</evidence>
<keyword evidence="4" id="KW-0802">TPR repeat</keyword>
<keyword evidence="3" id="KW-0677">Repeat</keyword>
<sequence length="587" mass="66374">MSMCSLQIFKIPPSHDVYTPAENIPLKIISEGRKCIISHLGKTLGRYSKQIICDILAVDCGIKPSFLFDYGCVKAKQVISLIQDLQTQQLLSTSSQPCSYIVLAIEGDVLLCNTAILQSHLLQTSQGTRTAIIDISKSNSQAKLLENINQVDEHFAITFQQIIASFSDSKETCEVQFPASLNLTTLVGVLLGYPIVYWFSRSNEDDSNSLVIDSLTVFKLNCHLLCRQCHSSQEKSSEIPIIKNEQKPLAHNNLPLMCLQSSEDYRKAYDARLWLANYFTCKDDKWLSDHFHQTCLEVSRLVRTDGGKTYAEGFCNIALSLKDSGEYFKAMENMEKYYHLTTDKDWVSNNNVNLNTQATLHLCDIYTIIANSMEKIQRFDSSLQYLLKAHEKAVESKDNKIIGEAVYKLGLAYLKAEEPDIALPRLKEFLDVTERYEDIEGMGRAAEAIARAYQLKGNTEACINYLKFAVDNAEKSGQQKAYSNACHHLGCIYNSLCMHSHAVEYFNKAYNISRALNDTSSLNANRVHFGISLAHKMNEAYICHLYAPILKPDNSLLKWKCFRTEEFAVEEFSKTALFGSRNTEEPN</sequence>
<evidence type="ECO:0000256" key="4">
    <source>
        <dbReference type="ARBA" id="ARBA00022803"/>
    </source>
</evidence>
<evidence type="ECO:0000256" key="5">
    <source>
        <dbReference type="ARBA" id="ARBA00040665"/>
    </source>
</evidence>
<dbReference type="InterPro" id="IPR019734">
    <property type="entry name" value="TPR_rpt"/>
</dbReference>
<keyword evidence="2" id="KW-0963">Cytoplasm</keyword>
<evidence type="ECO:0000256" key="6">
    <source>
        <dbReference type="ARBA" id="ARBA00044739"/>
    </source>
</evidence>
<evidence type="ECO:0000313" key="8">
    <source>
        <dbReference type="Proteomes" id="UP001162480"/>
    </source>
</evidence>
<reference evidence="7" key="1">
    <citation type="submission" date="2023-08" db="EMBL/GenBank/DDBJ databases">
        <authorList>
            <person name="Alioto T."/>
            <person name="Alioto T."/>
            <person name="Gomez Garrido J."/>
        </authorList>
    </citation>
    <scope>NUCLEOTIDE SEQUENCE</scope>
</reference>
<protein>
    <recommendedName>
        <fullName evidence="5">Tetratricopeptide repeat protein 29</fullName>
    </recommendedName>
</protein>
<dbReference type="Pfam" id="PF14953">
    <property type="entry name" value="DUF4504"/>
    <property type="match status" value="1"/>
</dbReference>
<comment type="subcellular location">
    <subcellularLocation>
        <location evidence="1">Cytoplasm</location>
    </subcellularLocation>
</comment>
<keyword evidence="8" id="KW-1185">Reference proteome</keyword>
<dbReference type="EMBL" id="OX597814">
    <property type="protein sequence ID" value="CAI9715446.1"/>
    <property type="molecule type" value="Genomic_DNA"/>
</dbReference>
<dbReference type="GO" id="GO:0005737">
    <property type="term" value="C:cytoplasm"/>
    <property type="evidence" value="ECO:0007669"/>
    <property type="project" value="UniProtKB-SubCell"/>
</dbReference>
<dbReference type="PANTHER" id="PTHR46630">
    <property type="entry name" value="TETRATRICOPEPTIDE REPEAT PROTEIN 29"/>
    <property type="match status" value="1"/>
</dbReference>
<dbReference type="SUPFAM" id="SSF48452">
    <property type="entry name" value="TPR-like"/>
    <property type="match status" value="1"/>
</dbReference>
<name>A0AA36EV85_OCTVU</name>
<evidence type="ECO:0000256" key="2">
    <source>
        <dbReference type="ARBA" id="ARBA00022490"/>
    </source>
</evidence>